<dbReference type="GO" id="GO:0016020">
    <property type="term" value="C:membrane"/>
    <property type="evidence" value="ECO:0007669"/>
    <property type="project" value="UniProtKB-SubCell"/>
</dbReference>
<evidence type="ECO:0000256" key="4">
    <source>
        <dbReference type="ARBA" id="ARBA00023136"/>
    </source>
</evidence>
<feature type="domain" description="Ribitol-5-phosphate transferase FKTN N-terminal" evidence="6">
    <location>
        <begin position="123"/>
        <end position="263"/>
    </location>
</feature>
<sequence>MKEKVLPRRWMIILVLLLMISVTFLFLQILSMKAIDSTVISRFRVLESLQGLLSYRNQRNVALKHLKEFTELGKEHGVPTFLFHPLVFVLPTTTLIRSRIKEMAWQKGQSHSLSTLISQFRTALQTQGFHTVCYKVQEPWFDSSKDFMDIKSIVSSCSISQTTDSIIELLIFYDRTSYLWHGPLQGDISGAEFFKYSAAYNRFPIEERVLDGIHLNVPIDPEKLASETSQSRFTGCNLTNTQQYYSKYGRDISPDAVLFKRKALDVLSTAVNALDRLGVRFWLSSGTCLGWFRQCDIIPHSKDVDIGIWIKTTIHFLYRNLRKLGCF</sequence>
<dbReference type="Pfam" id="PF19737">
    <property type="entry name" value="FKTN_N"/>
    <property type="match status" value="1"/>
</dbReference>
<evidence type="ECO:0000256" key="1">
    <source>
        <dbReference type="ARBA" id="ARBA00004167"/>
    </source>
</evidence>
<organism evidence="7 8">
    <name type="scientific">Desmophyllum pertusum</name>
    <dbReference type="NCBI Taxonomy" id="174260"/>
    <lineage>
        <taxon>Eukaryota</taxon>
        <taxon>Metazoa</taxon>
        <taxon>Cnidaria</taxon>
        <taxon>Anthozoa</taxon>
        <taxon>Hexacorallia</taxon>
        <taxon>Scleractinia</taxon>
        <taxon>Caryophylliina</taxon>
        <taxon>Caryophylliidae</taxon>
        <taxon>Desmophyllum</taxon>
    </lineage>
</organism>
<keyword evidence="4 5" id="KW-0472">Membrane</keyword>
<comment type="caution">
    <text evidence="7">The sequence shown here is derived from an EMBL/GenBank/DDBJ whole genome shotgun (WGS) entry which is preliminary data.</text>
</comment>
<comment type="subcellular location">
    <subcellularLocation>
        <location evidence="1">Membrane</location>
        <topology evidence="1">Single-pass membrane protein</topology>
    </subcellularLocation>
</comment>
<dbReference type="OrthoDB" id="444255at2759"/>
<evidence type="ECO:0000313" key="8">
    <source>
        <dbReference type="Proteomes" id="UP001163046"/>
    </source>
</evidence>
<evidence type="ECO:0000256" key="3">
    <source>
        <dbReference type="ARBA" id="ARBA00022989"/>
    </source>
</evidence>
<evidence type="ECO:0000259" key="6">
    <source>
        <dbReference type="Pfam" id="PF19737"/>
    </source>
</evidence>
<protein>
    <recommendedName>
        <fullName evidence="6">Ribitol-5-phosphate transferase FKTN N-terminal domain-containing protein</fullName>
    </recommendedName>
</protein>
<accession>A0A9W9ZSM6</accession>
<evidence type="ECO:0000256" key="2">
    <source>
        <dbReference type="ARBA" id="ARBA00022692"/>
    </source>
</evidence>
<dbReference type="InterPro" id="IPR009644">
    <property type="entry name" value="FKTN/MNN4/W02B3.4-1"/>
</dbReference>
<dbReference type="PANTHER" id="PTHR15407:SF28">
    <property type="entry name" value="RIBITOL-5-PHOSPHATE TRANSFERASE FKTN"/>
    <property type="match status" value="1"/>
</dbReference>
<gene>
    <name evidence="7" type="ORF">OS493_008528</name>
</gene>
<proteinExistence type="predicted"/>
<keyword evidence="3 5" id="KW-1133">Transmembrane helix</keyword>
<evidence type="ECO:0000313" key="7">
    <source>
        <dbReference type="EMBL" id="KAJ7386404.1"/>
    </source>
</evidence>
<keyword evidence="2 5" id="KW-0812">Transmembrane</keyword>
<evidence type="ECO:0000256" key="5">
    <source>
        <dbReference type="SAM" id="Phobius"/>
    </source>
</evidence>
<dbReference type="AlphaFoldDB" id="A0A9W9ZSM6"/>
<dbReference type="EMBL" id="MU825876">
    <property type="protein sequence ID" value="KAJ7386404.1"/>
    <property type="molecule type" value="Genomic_DNA"/>
</dbReference>
<dbReference type="Proteomes" id="UP001163046">
    <property type="component" value="Unassembled WGS sequence"/>
</dbReference>
<reference evidence="7" key="1">
    <citation type="submission" date="2023-01" db="EMBL/GenBank/DDBJ databases">
        <title>Genome assembly of the deep-sea coral Lophelia pertusa.</title>
        <authorList>
            <person name="Herrera S."/>
            <person name="Cordes E."/>
        </authorList>
    </citation>
    <scope>NUCLEOTIDE SEQUENCE</scope>
    <source>
        <strain evidence="7">USNM1676648</strain>
        <tissue evidence="7">Polyp</tissue>
    </source>
</reference>
<feature type="transmembrane region" description="Helical" evidence="5">
    <location>
        <begin position="12"/>
        <end position="32"/>
    </location>
</feature>
<dbReference type="PANTHER" id="PTHR15407">
    <property type="entry name" value="FUKUTIN-RELATED"/>
    <property type="match status" value="1"/>
</dbReference>
<name>A0A9W9ZSM6_9CNID</name>
<dbReference type="InterPro" id="IPR045587">
    <property type="entry name" value="FKTN_N"/>
</dbReference>
<keyword evidence="8" id="KW-1185">Reference proteome</keyword>